<dbReference type="AlphaFoldDB" id="A2SN44"/>
<geneLocation type="plasmid" evidence="1 2">
    <name>RPME01</name>
</geneLocation>
<protein>
    <submittedName>
        <fullName evidence="1">Uncharacterized protein</fullName>
    </submittedName>
</protein>
<reference evidence="1 2" key="1">
    <citation type="journal article" date="2007" name="J. Bacteriol.">
        <title>Whole-genome analysis of the methyl tert-butyl ether-degrading beta-proteobacterium Methylibium petroleiphilum PM1.</title>
        <authorList>
            <person name="Kane S.R."/>
            <person name="Chakicherla A.Y."/>
            <person name="Chain P.S.G."/>
            <person name="Schmidt R."/>
            <person name="Shin M.W."/>
            <person name="Legler T.C."/>
            <person name="Scow K.M."/>
            <person name="Larimer F.W."/>
            <person name="Lucas S.M."/>
            <person name="Richardson P.M."/>
            <person name="Hristova K.R."/>
        </authorList>
    </citation>
    <scope>NUCLEOTIDE SEQUENCE [LARGE SCALE GENOMIC DNA]</scope>
    <source>
        <strain evidence="2">ATCC BAA-1232 / LMG 22953 / PM1</strain>
        <plasmid evidence="1 2">RPME01</plasmid>
    </source>
</reference>
<accession>A2SN44</accession>
<gene>
    <name evidence="1" type="ordered locus">Mpe_B0208</name>
</gene>
<proteinExistence type="predicted"/>
<organism evidence="1 2">
    <name type="scientific">Methylibium petroleiphilum (strain ATCC BAA-1232 / LMG 22953 / PM1)</name>
    <dbReference type="NCBI Taxonomy" id="420662"/>
    <lineage>
        <taxon>Bacteria</taxon>
        <taxon>Pseudomonadati</taxon>
        <taxon>Pseudomonadota</taxon>
        <taxon>Betaproteobacteria</taxon>
        <taxon>Burkholderiales</taxon>
        <taxon>Sphaerotilaceae</taxon>
        <taxon>Methylibium</taxon>
    </lineage>
</organism>
<dbReference type="HOGENOM" id="CLU_2155406_0_0_4"/>
<dbReference type="EMBL" id="CP000556">
    <property type="protein sequence ID" value="ABM96983.1"/>
    <property type="molecule type" value="Genomic_DNA"/>
</dbReference>
<name>A2SN44_METPP</name>
<sequence>MSVRRACCADTLAISARVMYDCGMSKKARTPLEYKTATVSLKAPGRGAPSFTFDVDYTNQLGPDIFEPQRVRLHVGDQRVDVSALLSDEFWGGVELALPDAVQAANAAEVA</sequence>
<evidence type="ECO:0000313" key="2">
    <source>
        <dbReference type="Proteomes" id="UP000000366"/>
    </source>
</evidence>
<evidence type="ECO:0000313" key="1">
    <source>
        <dbReference type="EMBL" id="ABM96983.1"/>
    </source>
</evidence>
<dbReference type="KEGG" id="mpt:Mpe_B0208"/>
<dbReference type="Proteomes" id="UP000000366">
    <property type="component" value="Plasmid RPME01"/>
</dbReference>
<keyword evidence="1" id="KW-0614">Plasmid</keyword>
<keyword evidence="2" id="KW-1185">Reference proteome</keyword>